<evidence type="ECO:0008006" key="5">
    <source>
        <dbReference type="Google" id="ProtNLM"/>
    </source>
</evidence>
<sequence>MKSLKILVVATMSAWLLAACGEKKIDGSSQEAAKASIQDIRESLPGDEKEKFSNAIKVIYLSKFDGLNLMEIANVNSDELLNKTSNELDGLTADEVITKADSYVVKRREKEKEQALTDIKNLEEKKKRAQEADNEIKRFEVVSSSFRKIEEKYSYRERPIIDLKVSNGTESAISRVYFRGTLASPGRSIPWVRDTFNYQIAGGLEPGESASWSLAPNQFSNWGETEVPSDAVLTVEVLKLDGPDGKALWDASGLNESEEEKLEALKAKYDS</sequence>
<keyword evidence="1" id="KW-0175">Coiled coil</keyword>
<evidence type="ECO:0000256" key="2">
    <source>
        <dbReference type="SAM" id="SignalP"/>
    </source>
</evidence>
<dbReference type="EMBL" id="ONZI01000001">
    <property type="protein sequence ID" value="SPJ32828.1"/>
    <property type="molecule type" value="Genomic_DNA"/>
</dbReference>
<proteinExistence type="predicted"/>
<dbReference type="Pfam" id="PF20404">
    <property type="entry name" value="DUF6694"/>
    <property type="match status" value="1"/>
</dbReference>
<name>A0A2R8CIU2_9GAMM</name>
<feature type="coiled-coil region" evidence="1">
    <location>
        <begin position="105"/>
        <end position="142"/>
    </location>
</feature>
<accession>A0A2R8CIU2</accession>
<protein>
    <recommendedName>
        <fullName evidence="5">Lipoprotein</fullName>
    </recommendedName>
</protein>
<dbReference type="RefSeq" id="WP_108841632.1">
    <property type="nucleotide sequence ID" value="NZ_ONZI01000001.1"/>
</dbReference>
<evidence type="ECO:0000256" key="1">
    <source>
        <dbReference type="SAM" id="Coils"/>
    </source>
</evidence>
<dbReference type="AlphaFoldDB" id="A0A2R8CIU2"/>
<organism evidence="3 4">
    <name type="scientific">Kushneria phyllosphaerae</name>
    <dbReference type="NCBI Taxonomy" id="2100822"/>
    <lineage>
        <taxon>Bacteria</taxon>
        <taxon>Pseudomonadati</taxon>
        <taxon>Pseudomonadota</taxon>
        <taxon>Gammaproteobacteria</taxon>
        <taxon>Oceanospirillales</taxon>
        <taxon>Halomonadaceae</taxon>
        <taxon>Kushneria</taxon>
    </lineage>
</organism>
<feature type="signal peptide" evidence="2">
    <location>
        <begin position="1"/>
        <end position="18"/>
    </location>
</feature>
<keyword evidence="4" id="KW-1185">Reference proteome</keyword>
<evidence type="ECO:0000313" key="3">
    <source>
        <dbReference type="EMBL" id="SPJ32828.1"/>
    </source>
</evidence>
<dbReference type="Proteomes" id="UP000244934">
    <property type="component" value="Unassembled WGS sequence"/>
</dbReference>
<evidence type="ECO:0000313" key="4">
    <source>
        <dbReference type="Proteomes" id="UP000244934"/>
    </source>
</evidence>
<reference evidence="4" key="1">
    <citation type="submission" date="2018-03" db="EMBL/GenBank/DDBJ databases">
        <authorList>
            <person name="Navarro De La Torre S."/>
        </authorList>
    </citation>
    <scope>NUCLEOTIDE SEQUENCE [LARGE SCALE GENOMIC DNA]</scope>
    <source>
        <strain evidence="4">EAod3</strain>
    </source>
</reference>
<dbReference type="OrthoDB" id="5540991at2"/>
<gene>
    <name evidence="3" type="ORF">KSP9073_00829</name>
</gene>
<dbReference type="PROSITE" id="PS51257">
    <property type="entry name" value="PROKAR_LIPOPROTEIN"/>
    <property type="match status" value="1"/>
</dbReference>
<keyword evidence="2" id="KW-0732">Signal</keyword>
<feature type="chain" id="PRO_5015327700" description="Lipoprotein" evidence="2">
    <location>
        <begin position="19"/>
        <end position="271"/>
    </location>
</feature>
<dbReference type="InterPro" id="IPR046516">
    <property type="entry name" value="DUF6694"/>
</dbReference>